<sequence>MTLFLYRGVAREARGICGGGARPMRLWGAWPGGKALPSPRYPPSARSQWLLDLPVAWRLLRTDRAGEPGSPATAGATRGEDVSFIRLPLFPLAWRDQPQELAFAGSANTSGPGHAVSWR</sequence>
<gene>
    <name evidence="1" type="ORF">RADP37_04234</name>
</gene>
<dbReference type="EMBL" id="CP025189">
    <property type="protein sequence ID" value="AWV22084.1"/>
    <property type="molecule type" value="Genomic_DNA"/>
</dbReference>
<dbReference type="AlphaFoldDB" id="A0A4Y1MX35"/>
<protein>
    <submittedName>
        <fullName evidence="1">Uncharacterized protein</fullName>
    </submittedName>
</protein>
<reference evidence="1" key="1">
    <citation type="submission" date="2017-12" db="EMBL/GenBank/DDBJ databases">
        <authorList>
            <person name="Martens C."/>
            <person name="Dahlstrom E."/>
            <person name="Barbian K."/>
            <person name="Sykora L."/>
            <person name="Ricklefs S."/>
            <person name="Bruno D."/>
            <person name="Anzick I."/>
            <person name="Myles I."/>
            <person name="Datta S.K."/>
        </authorList>
    </citation>
    <scope>NUCLEOTIDE SEQUENCE</scope>
    <source>
        <strain evidence="1">AD2</strain>
    </source>
</reference>
<name>A0A4Y1MX35_9PROT</name>
<evidence type="ECO:0000313" key="1">
    <source>
        <dbReference type="EMBL" id="AWV22084.1"/>
    </source>
</evidence>
<proteinExistence type="predicted"/>
<organism evidence="1">
    <name type="scientific">Roseomonas mucosa</name>
    <dbReference type="NCBI Taxonomy" id="207340"/>
    <lineage>
        <taxon>Bacteria</taxon>
        <taxon>Pseudomonadati</taxon>
        <taxon>Pseudomonadota</taxon>
        <taxon>Alphaproteobacteria</taxon>
        <taxon>Acetobacterales</taxon>
        <taxon>Roseomonadaceae</taxon>
        <taxon>Roseomonas</taxon>
    </lineage>
</organism>
<accession>A0A4Y1MX35</accession>